<dbReference type="PANTHER" id="PTHR46331">
    <property type="entry name" value="VALACYCLOVIR HYDROLASE"/>
    <property type="match status" value="1"/>
</dbReference>
<dbReference type="OrthoDB" id="19657at2759"/>
<proteinExistence type="predicted"/>
<organism evidence="2 3">
    <name type="scientific">Trichomalopsis sarcophagae</name>
    <dbReference type="NCBI Taxonomy" id="543379"/>
    <lineage>
        <taxon>Eukaryota</taxon>
        <taxon>Metazoa</taxon>
        <taxon>Ecdysozoa</taxon>
        <taxon>Arthropoda</taxon>
        <taxon>Hexapoda</taxon>
        <taxon>Insecta</taxon>
        <taxon>Pterygota</taxon>
        <taxon>Neoptera</taxon>
        <taxon>Endopterygota</taxon>
        <taxon>Hymenoptera</taxon>
        <taxon>Apocrita</taxon>
        <taxon>Proctotrupomorpha</taxon>
        <taxon>Chalcidoidea</taxon>
        <taxon>Pteromalidae</taxon>
        <taxon>Pteromalinae</taxon>
        <taxon>Trichomalopsis</taxon>
    </lineage>
</organism>
<dbReference type="Proteomes" id="UP000215335">
    <property type="component" value="Unassembled WGS sequence"/>
</dbReference>
<dbReference type="PRINTS" id="PR00111">
    <property type="entry name" value="ABHYDROLASE"/>
</dbReference>
<sequence>MWFTTRRLPGFFTKVKGITVPISRNLRNMLTSTKAASDIEEQKIEVDGVNINYVRTGVGEHPVLLLPGAMGTIWTDFKPQIENLNKEKLTIVAWDPPGYGKSRPPEKTFPENFFRRDATWACNLMKALGYNKFSLLGWSDGGITALILAAHYPENVRKMIVTGANAYIAPQEMKTYEKIRDINTWSERMRAPLVAIYGEKYFQDVWSAWIDGMKRIYDNNGGDICKKDLVKINCPTLIVHGAKDAMVLGEHPDHLKANIANSRMDIFENGAHNLHLRYADEFNSLANQFFTE</sequence>
<evidence type="ECO:0000259" key="1">
    <source>
        <dbReference type="Pfam" id="PF00561"/>
    </source>
</evidence>
<protein>
    <recommendedName>
        <fullName evidence="1">AB hydrolase-1 domain-containing protein</fullName>
    </recommendedName>
</protein>
<evidence type="ECO:0000313" key="3">
    <source>
        <dbReference type="Proteomes" id="UP000215335"/>
    </source>
</evidence>
<dbReference type="SUPFAM" id="SSF53474">
    <property type="entry name" value="alpha/beta-Hydrolases"/>
    <property type="match status" value="1"/>
</dbReference>
<dbReference type="AlphaFoldDB" id="A0A232EZG4"/>
<name>A0A232EZG4_9HYME</name>
<dbReference type="Gene3D" id="3.40.50.1820">
    <property type="entry name" value="alpha/beta hydrolase"/>
    <property type="match status" value="1"/>
</dbReference>
<keyword evidence="3" id="KW-1185">Reference proteome</keyword>
<dbReference type="PANTHER" id="PTHR46331:SF2">
    <property type="entry name" value="VALACYCLOVIR HYDROLASE"/>
    <property type="match status" value="1"/>
</dbReference>
<dbReference type="GO" id="GO:0017171">
    <property type="term" value="F:serine hydrolase activity"/>
    <property type="evidence" value="ECO:0007669"/>
    <property type="project" value="TreeGrafter"/>
</dbReference>
<dbReference type="STRING" id="543379.A0A232EZG4"/>
<dbReference type="Pfam" id="PF00561">
    <property type="entry name" value="Abhydrolase_1"/>
    <property type="match status" value="1"/>
</dbReference>
<dbReference type="InterPro" id="IPR029058">
    <property type="entry name" value="AB_hydrolase_fold"/>
</dbReference>
<evidence type="ECO:0000313" key="2">
    <source>
        <dbReference type="EMBL" id="OXU23650.1"/>
    </source>
</evidence>
<dbReference type="EMBL" id="NNAY01001539">
    <property type="protein sequence ID" value="OXU23650.1"/>
    <property type="molecule type" value="Genomic_DNA"/>
</dbReference>
<feature type="domain" description="AB hydrolase-1" evidence="1">
    <location>
        <begin position="62"/>
        <end position="169"/>
    </location>
</feature>
<gene>
    <name evidence="2" type="ORF">TSAR_014104</name>
</gene>
<dbReference type="InterPro" id="IPR000073">
    <property type="entry name" value="AB_hydrolase_1"/>
</dbReference>
<accession>A0A232EZG4</accession>
<reference evidence="2 3" key="1">
    <citation type="journal article" date="2017" name="Curr. Biol.">
        <title>The Evolution of Venom by Co-option of Single-Copy Genes.</title>
        <authorList>
            <person name="Martinson E.O."/>
            <person name="Mrinalini"/>
            <person name="Kelkar Y.D."/>
            <person name="Chang C.H."/>
            <person name="Werren J.H."/>
        </authorList>
    </citation>
    <scope>NUCLEOTIDE SEQUENCE [LARGE SCALE GENOMIC DNA]</scope>
    <source>
        <strain evidence="2 3">Alberta</strain>
        <tissue evidence="2">Whole body</tissue>
    </source>
</reference>
<comment type="caution">
    <text evidence="2">The sequence shown here is derived from an EMBL/GenBank/DDBJ whole genome shotgun (WGS) entry which is preliminary data.</text>
</comment>